<evidence type="ECO:0000313" key="3">
    <source>
        <dbReference type="EMBL" id="KAL1515958.1"/>
    </source>
</evidence>
<gene>
    <name evidence="3" type="ORF">AB1Y20_002571</name>
</gene>
<dbReference type="PRINTS" id="PR00411">
    <property type="entry name" value="PNDRDTASEI"/>
</dbReference>
<dbReference type="InterPro" id="IPR014917">
    <property type="entry name" value="DUF1800"/>
</dbReference>
<protein>
    <submittedName>
        <fullName evidence="3">Uncharacterized protein</fullName>
    </submittedName>
</protein>
<dbReference type="Pfam" id="PF07394">
    <property type="entry name" value="DUF1501"/>
    <property type="match status" value="1"/>
</dbReference>
<feature type="region of interest" description="Disordered" evidence="1">
    <location>
        <begin position="764"/>
        <end position="813"/>
    </location>
</feature>
<keyword evidence="2" id="KW-0472">Membrane</keyword>
<evidence type="ECO:0000256" key="1">
    <source>
        <dbReference type="SAM" id="MobiDB-lite"/>
    </source>
</evidence>
<dbReference type="Gene3D" id="3.50.50.60">
    <property type="entry name" value="FAD/NAD(P)-binding domain"/>
    <property type="match status" value="1"/>
</dbReference>
<organism evidence="3 4">
    <name type="scientific">Prymnesium parvum</name>
    <name type="common">Toxic golden alga</name>
    <dbReference type="NCBI Taxonomy" id="97485"/>
    <lineage>
        <taxon>Eukaryota</taxon>
        <taxon>Haptista</taxon>
        <taxon>Haptophyta</taxon>
        <taxon>Prymnesiophyceae</taxon>
        <taxon>Prymnesiales</taxon>
        <taxon>Prymnesiaceae</taxon>
        <taxon>Prymnesium</taxon>
    </lineage>
</organism>
<feature type="region of interest" description="Disordered" evidence="1">
    <location>
        <begin position="2541"/>
        <end position="2596"/>
    </location>
</feature>
<comment type="caution">
    <text evidence="3">The sequence shown here is derived from an EMBL/GenBank/DDBJ whole genome shotgun (WGS) entry which is preliminary data.</text>
</comment>
<feature type="compositionally biased region" description="Pro residues" evidence="1">
    <location>
        <begin position="926"/>
        <end position="939"/>
    </location>
</feature>
<proteinExistence type="predicted"/>
<dbReference type="Pfam" id="PF08811">
    <property type="entry name" value="DUF1800"/>
    <property type="match status" value="2"/>
</dbReference>
<keyword evidence="4" id="KW-1185">Reference proteome</keyword>
<name>A0AB34JBI0_PRYPA</name>
<dbReference type="SUPFAM" id="SSF51905">
    <property type="entry name" value="FAD/NAD(P)-binding domain"/>
    <property type="match status" value="1"/>
</dbReference>
<feature type="region of interest" description="Disordered" evidence="1">
    <location>
        <begin position="921"/>
        <end position="944"/>
    </location>
</feature>
<accession>A0AB34JBI0</accession>
<dbReference type="PANTHER" id="PTHR43737">
    <property type="entry name" value="BLL7424 PROTEIN"/>
    <property type="match status" value="1"/>
</dbReference>
<dbReference type="PANTHER" id="PTHR43737:SF1">
    <property type="entry name" value="DUF1501 DOMAIN-CONTAINING PROTEIN"/>
    <property type="match status" value="1"/>
</dbReference>
<dbReference type="EMBL" id="JBGBPQ010000011">
    <property type="protein sequence ID" value="KAL1515958.1"/>
    <property type="molecule type" value="Genomic_DNA"/>
</dbReference>
<feature type="compositionally biased region" description="Pro residues" evidence="1">
    <location>
        <begin position="768"/>
        <end position="813"/>
    </location>
</feature>
<keyword evidence="2" id="KW-0812">Transmembrane</keyword>
<evidence type="ECO:0000313" key="4">
    <source>
        <dbReference type="Proteomes" id="UP001515480"/>
    </source>
</evidence>
<feature type="transmembrane region" description="Helical" evidence="2">
    <location>
        <begin position="2447"/>
        <end position="2467"/>
    </location>
</feature>
<dbReference type="InterPro" id="IPR010869">
    <property type="entry name" value="DUF1501"/>
</dbReference>
<dbReference type="Proteomes" id="UP001515480">
    <property type="component" value="Unassembled WGS sequence"/>
</dbReference>
<feature type="compositionally biased region" description="Basic and acidic residues" evidence="1">
    <location>
        <begin position="2553"/>
        <end position="2566"/>
    </location>
</feature>
<evidence type="ECO:0000256" key="2">
    <source>
        <dbReference type="SAM" id="Phobius"/>
    </source>
</evidence>
<keyword evidence="2" id="KW-1133">Transmembrane helix</keyword>
<sequence length="2627" mass="283048">MTTGWGPVIARSYDGHNWEVARQTRLIHFLSCNDIGCTAQLSNPTESYIFRFDTYHEPSSTSNSNARSVARFLTQATFGPTPQSLSDLRRKVENPSMCSSYHDHIVIGAGAGGSAAASYLMHHGRTADTLVISDGPDRAHLLRSNAFDLTVMNGFGQFAQRSVANSAEGGGHWQQILGAGGNNLHNSGVHQMPPPAQMDSLLGGDGLAQRAVQWLSQSGRMSSLSTSIEDSACSDRDPSNLTAYHMSGPLGCSPLHRYAVCNQTGSCSLEANVASVISPTLQTLTSGLRKSAMYLDLLYDEVVAGAPRAPEVRHDIKAERVLFDENRSATAVELSDGSIACARCSIISAGGVWGSAELFMRSLGRSSLNGLWEHSVVPIVDASLFNPTALPCATSELRAGNIHTASAERAQAEYLICNGDPPRLIAAWVIVMNPTSRGEITIDEPGSKSRVRGNLVHEQALAAQAVSTTLEELKLRYGSDLVIPPFDPTGVIGTHHLGGGMGDTAQYGRAVNISNLYLGDMSAYATPVHGYTTGAAAVAGVVAAMRALEESGCAKSQSARRLETADAPSSAAATHAAFGEWIQAQMDVPATLHREYWRKRANPRLDEHVPTGTIRSACSSGSRWVNYAITKEDVGSQLQVVEENGVPVLFVGSVALPPLPPISPLHAVYKVNGCGTVDKQCAHASDTASIRCCKKEESACYGSVCDDLVRSSSFSGHAVSLYEAIIECEAHGARLCTAAELEGGMCCGTGCGFNGRMVWSSDSCDLSPSPPPPLPPPPPSPSPPPPSPDPPIPPCSPPPPPSPSPPPPLPAPPVPPLPPISPLHAVYKVDGCGTVYKECAHVSDTASIRCCKKEESACYDSVCDDLVRSGSFSGHAVSLYEAMIECEAHGARLCTAAELEGGICCGTGCGFDGRMVWSSDSCDLSPSPPPPLPPPPPSPSRRLSEQTVASSTFVICYVSEGVGGVVEIVDPAVGDCDDRDKTNWFAIHNPKVTLSNPDPAYTLTLGVADGSRLTEIANVFQHCPEASGFHACDTGCLRPVAEDECPAQPVTVNCRNARPGLSVESCGSPGEVANDPSLGHRYRLYHINGWNGDGAAELFRNYGGWDQDGEEGKIMVHTTIALRADDQLRQRMAWALAQIYVIGETGLNDYRSENEAWHTYYDIFVRHAFGSLRDILTEVSYSPMMAVYLTYLGSKSFASSGSVPDENYAREVMQLFSIGLYQLNEDGTLELDQNGEPIATYDTDDIVSMARAWTGFDRRLPRENIESASYASRGSYVARDNNIDPLQIKPEWRDPFPKMDLYDGYIGDGYPLCSDVPANVFLLRGAKFSYLGTTPISQQQTDPSWYSAKVDDILELNSTSSALYKRLCNASSSGVCNFASVLVLDDDLTCDGLECLIDTVRVVKIDNVGETVFYEYVQPACVQLAFLDGKLASRFEDSSVYCLEPSTVSAAATCCPSNNSGALPISACTYIGERVTFRTAATRCSSIPGYGLCNALSTPPQGSCELSKEHVWISESCKSQVQVDAAGLVSLVLPNSSAPMLRANSGSRFRVRWKDGAYPTNAECSLFSACRRTGDGCLCSTSVVMTPVFNSSHDMPNATTVESELQFGVVHPPGLDYVSCATEICAKALDNGVSVYTHVSSAGKFDQLTIFGFRVNGTLVYRFNKASYVTIPGTTFTFRNPPHFVSLIDPSSRDAAYETAAVLDHLFWHKSTAPFIVTRLIQRITSSNPSPSYVRNVVNAFTTGTYAGKTFSGSYGDLGAALAAILLDREARSDVMQAEPGRGLLREPLLKVLSLMRAMEYKSESEREVQLSRIIEKIGMAPYQSPTVFNFYLPEFVPAGPLTRAELVSPESQLLTAPLLQGLVLGMHSLIDLGLMSCSYGFGSSCRSHAEGYLMFRANESDLIDSIDQLDLLLTSGRLTPESREVVEAAYMSEIHVSAPAALRMAQKIIVSLPEFHTTNLYVSMGEREDKALGSGSAGGSYKAIIVLYMGGGADTYNLLTPRDQCINDLFSEYQECRGVAALDRADLLPIFSNSSLHPCQEFGLHGSMPFLKSMYDAEDLAFLANIGPLIEPTSRDQYYSRSTRLPPSLFAHNAQTQAAHNLDSLNVGAKGVLGRVLEALELKNAASPQTAAYSLDGKVKILEGEVPPTELSRSGGFDGLSWESKLKESVMRIAGKKLTSPLAETYAKSLEDSFQEVLGRAMQDVTLSYELPPRSSGLHQSLYQVAKVIKSREALGAERDVFYVSTGGFDTHNEVIMALQRLYGIIDDALGLFVNETKLMGVWENVTIVSMSEFGRTLTSNGRGTDHGWGGNHFVLGGGIRGGQIHGKYLPSFKSGSSHVLGTNALRALPALPWEAMWQPIAKWFGVDENSMSKVLPNLENFPAEQLIAQDSLYKKSSVAFVQLLEGVGANLDSLNAEGRADTTFHGENATKSDLSRGVIEEVPSAFLWIAFSFISVVLLVIILYVQRYKVVEFIAGGRATVRRESDGKFHPRVLKKENNAIAVGPAATMRDPTEEGHFVEINTEGSTPSRPQGIPALVKKMSSASGLRATTYEKHEDDATETKRSPRGSPRGRAQIESSSQESSKPCLKKRASSKGYILHSMEAAIANNSDGSYSENEHDHSPVA</sequence>
<reference evidence="3 4" key="1">
    <citation type="journal article" date="2024" name="Science">
        <title>Giant polyketide synthase enzymes in the biosynthesis of giant marine polyether toxins.</title>
        <authorList>
            <person name="Fallon T.R."/>
            <person name="Shende V.V."/>
            <person name="Wierzbicki I.H."/>
            <person name="Pendleton A.L."/>
            <person name="Watervoot N.F."/>
            <person name="Auber R.P."/>
            <person name="Gonzalez D.J."/>
            <person name="Wisecaver J.H."/>
            <person name="Moore B.S."/>
        </authorList>
    </citation>
    <scope>NUCLEOTIDE SEQUENCE [LARGE SCALE GENOMIC DNA]</scope>
    <source>
        <strain evidence="3 4">12B1</strain>
    </source>
</reference>
<dbReference type="InterPro" id="IPR036188">
    <property type="entry name" value="FAD/NAD-bd_sf"/>
</dbReference>